<accession>A0A0E9XR06</accession>
<organism evidence="1">
    <name type="scientific">Anguilla anguilla</name>
    <name type="common">European freshwater eel</name>
    <name type="synonym">Muraena anguilla</name>
    <dbReference type="NCBI Taxonomy" id="7936"/>
    <lineage>
        <taxon>Eukaryota</taxon>
        <taxon>Metazoa</taxon>
        <taxon>Chordata</taxon>
        <taxon>Craniata</taxon>
        <taxon>Vertebrata</taxon>
        <taxon>Euteleostomi</taxon>
        <taxon>Actinopterygii</taxon>
        <taxon>Neopterygii</taxon>
        <taxon>Teleostei</taxon>
        <taxon>Anguilliformes</taxon>
        <taxon>Anguillidae</taxon>
        <taxon>Anguilla</taxon>
    </lineage>
</organism>
<sequence>MGHVEIPEMCISGYLRRMCRSLFSGYLSHQNNGSDEELFCFVAFPCVPIRKTIYLPFHSFLTYVLQNKKKNLLGSMTVMMFQTNINQPITIAS</sequence>
<name>A0A0E9XR06_ANGAN</name>
<proteinExistence type="predicted"/>
<dbReference type="AlphaFoldDB" id="A0A0E9XR06"/>
<dbReference type="EMBL" id="GBXM01003736">
    <property type="protein sequence ID" value="JAI04842.1"/>
    <property type="molecule type" value="Transcribed_RNA"/>
</dbReference>
<evidence type="ECO:0000313" key="1">
    <source>
        <dbReference type="EMBL" id="JAI04842.1"/>
    </source>
</evidence>
<protein>
    <submittedName>
        <fullName evidence="1">Uncharacterized protein</fullName>
    </submittedName>
</protein>
<reference evidence="1" key="2">
    <citation type="journal article" date="2015" name="Fish Shellfish Immunol.">
        <title>Early steps in the European eel (Anguilla anguilla)-Vibrio vulnificus interaction in the gills: Role of the RtxA13 toxin.</title>
        <authorList>
            <person name="Callol A."/>
            <person name="Pajuelo D."/>
            <person name="Ebbesson L."/>
            <person name="Teles M."/>
            <person name="MacKenzie S."/>
            <person name="Amaro C."/>
        </authorList>
    </citation>
    <scope>NUCLEOTIDE SEQUENCE</scope>
</reference>
<reference evidence="1" key="1">
    <citation type="submission" date="2014-11" db="EMBL/GenBank/DDBJ databases">
        <authorList>
            <person name="Amaro Gonzalez C."/>
        </authorList>
    </citation>
    <scope>NUCLEOTIDE SEQUENCE</scope>
</reference>